<sequence length="62" mass="6209">MADTKVTIGVPLFVVGALVMLWTSVSGQGSTLLIGAGFLSAVVLTVGTIFLGLSGSEGDRVV</sequence>
<keyword evidence="1" id="KW-0812">Transmembrane</keyword>
<feature type="transmembrane region" description="Helical" evidence="1">
    <location>
        <begin position="32"/>
        <end position="53"/>
    </location>
</feature>
<feature type="transmembrane region" description="Helical" evidence="1">
    <location>
        <begin position="6"/>
        <end position="25"/>
    </location>
</feature>
<name>A0A830F7P1_9EURY</name>
<gene>
    <name evidence="2" type="ORF">GCM10009039_20920</name>
</gene>
<proteinExistence type="predicted"/>
<comment type="caution">
    <text evidence="2">The sequence shown here is derived from an EMBL/GenBank/DDBJ whole genome shotgun (WGS) entry which is preliminary data.</text>
</comment>
<reference evidence="2" key="2">
    <citation type="submission" date="2020-09" db="EMBL/GenBank/DDBJ databases">
        <authorList>
            <person name="Sun Q."/>
            <person name="Ohkuma M."/>
        </authorList>
    </citation>
    <scope>NUCLEOTIDE SEQUENCE</scope>
    <source>
        <strain evidence="2">JCM 19596</strain>
    </source>
</reference>
<evidence type="ECO:0000256" key="1">
    <source>
        <dbReference type="SAM" id="Phobius"/>
    </source>
</evidence>
<evidence type="ECO:0000313" key="2">
    <source>
        <dbReference type="EMBL" id="GGL62797.1"/>
    </source>
</evidence>
<reference evidence="2" key="1">
    <citation type="journal article" date="2014" name="Int. J. Syst. Evol. Microbiol.">
        <title>Complete genome sequence of Corynebacterium casei LMG S-19264T (=DSM 44701T), isolated from a smear-ripened cheese.</title>
        <authorList>
            <consortium name="US DOE Joint Genome Institute (JGI-PGF)"/>
            <person name="Walter F."/>
            <person name="Albersmeier A."/>
            <person name="Kalinowski J."/>
            <person name="Ruckert C."/>
        </authorList>
    </citation>
    <scope>NUCLEOTIDE SEQUENCE</scope>
    <source>
        <strain evidence="2">JCM 19596</strain>
    </source>
</reference>
<dbReference type="Proteomes" id="UP000607197">
    <property type="component" value="Unassembled WGS sequence"/>
</dbReference>
<evidence type="ECO:0000313" key="3">
    <source>
        <dbReference type="Proteomes" id="UP000607197"/>
    </source>
</evidence>
<protein>
    <submittedName>
        <fullName evidence="2">Uncharacterized protein</fullName>
    </submittedName>
</protein>
<organism evidence="2 3">
    <name type="scientific">Halocalculus aciditolerans</name>
    <dbReference type="NCBI Taxonomy" id="1383812"/>
    <lineage>
        <taxon>Archaea</taxon>
        <taxon>Methanobacteriati</taxon>
        <taxon>Methanobacteriota</taxon>
        <taxon>Stenosarchaea group</taxon>
        <taxon>Halobacteria</taxon>
        <taxon>Halobacteriales</taxon>
        <taxon>Halobacteriaceae</taxon>
        <taxon>Halocalculus</taxon>
    </lineage>
</organism>
<dbReference type="EMBL" id="BMPG01000002">
    <property type="protein sequence ID" value="GGL62797.1"/>
    <property type="molecule type" value="Genomic_DNA"/>
</dbReference>
<accession>A0A830F7P1</accession>
<keyword evidence="3" id="KW-1185">Reference proteome</keyword>
<keyword evidence="1" id="KW-1133">Transmembrane helix</keyword>
<keyword evidence="1" id="KW-0472">Membrane</keyword>
<dbReference type="RefSeq" id="WP_188978671.1">
    <property type="nucleotide sequence ID" value="NZ_BMPG01000002.1"/>
</dbReference>
<dbReference type="AlphaFoldDB" id="A0A830F7P1"/>